<keyword evidence="3" id="KW-1185">Reference proteome</keyword>
<gene>
    <name evidence="2" type="ORF">AABL52_15230</name>
</gene>
<feature type="transmembrane region" description="Helical" evidence="1">
    <location>
        <begin position="148"/>
        <end position="172"/>
    </location>
</feature>
<keyword evidence="1" id="KW-0812">Transmembrane</keyword>
<evidence type="ECO:0000313" key="2">
    <source>
        <dbReference type="EMBL" id="WZF28655.1"/>
    </source>
</evidence>
<dbReference type="EMBL" id="CP151108">
    <property type="protein sequence ID" value="WZF28655.1"/>
    <property type="molecule type" value="Genomic_DNA"/>
</dbReference>
<evidence type="ECO:0000256" key="1">
    <source>
        <dbReference type="SAM" id="Phobius"/>
    </source>
</evidence>
<proteinExistence type="predicted"/>
<reference evidence="2 3" key="1">
    <citation type="submission" date="2024-04" db="EMBL/GenBank/DDBJ databases">
        <title>Complete genome sequence of Bacillus mobilis strains derived from soil.</title>
        <authorList>
            <person name="Jung H."/>
            <person name="Choi S."/>
            <person name="Kim Y."/>
            <person name="Han J.A."/>
            <person name="Kim E.Y."/>
            <person name="Lee H.-S."/>
        </authorList>
    </citation>
    <scope>NUCLEOTIDE SEQUENCE [LARGE SCALE GENOMIC DNA]</scope>
    <source>
        <strain evidence="2 3">IMGN7</strain>
    </source>
</reference>
<accession>A0ABZ2VHJ1</accession>
<keyword evidence="1" id="KW-1133">Transmembrane helix</keyword>
<sequence>MFNLKRFNFNKFVASLLVVILFTILPLEAPTKAATITEAPQEQLQQIANNITEEQFNNSLEAIRNGLYSENDVYKFDREKAGTTLTPEQLNNLETFFSQQPQNVMKDIYEGANNPDEPVSLNTLTDTVAPDGVQHVVPIVLAFTFKGLVAAASAVAAFVGATIAALIVADLYKLAVAGYCQKYKKYSQIKRVCNTLGFK</sequence>
<organism evidence="2 3">
    <name type="scientific">Bacillus paramobilis</name>
    <dbReference type="NCBI Taxonomy" id="2817477"/>
    <lineage>
        <taxon>Bacteria</taxon>
        <taxon>Bacillati</taxon>
        <taxon>Bacillota</taxon>
        <taxon>Bacilli</taxon>
        <taxon>Bacillales</taxon>
        <taxon>Bacillaceae</taxon>
        <taxon>Bacillus</taxon>
        <taxon>Bacillus cereus group</taxon>
    </lineage>
</organism>
<dbReference type="Proteomes" id="UP001485505">
    <property type="component" value="Chromosome"/>
</dbReference>
<evidence type="ECO:0000313" key="3">
    <source>
        <dbReference type="Proteomes" id="UP001485505"/>
    </source>
</evidence>
<dbReference type="RefSeq" id="WP_341517843.1">
    <property type="nucleotide sequence ID" value="NZ_CP151108.1"/>
</dbReference>
<name>A0ABZ2VHJ1_9BACI</name>
<keyword evidence="1" id="KW-0472">Membrane</keyword>
<protein>
    <submittedName>
        <fullName evidence="2">Uncharacterized protein</fullName>
    </submittedName>
</protein>